<evidence type="ECO:0000313" key="2">
    <source>
        <dbReference type="EMBL" id="CAF1690967.1"/>
    </source>
</evidence>
<organism evidence="2 3">
    <name type="scientific">Adineta ricciae</name>
    <name type="common">Rotifer</name>
    <dbReference type="NCBI Taxonomy" id="249248"/>
    <lineage>
        <taxon>Eukaryota</taxon>
        <taxon>Metazoa</taxon>
        <taxon>Spiralia</taxon>
        <taxon>Gnathifera</taxon>
        <taxon>Rotifera</taxon>
        <taxon>Eurotatoria</taxon>
        <taxon>Bdelloidea</taxon>
        <taxon>Adinetida</taxon>
        <taxon>Adinetidae</taxon>
        <taxon>Adineta</taxon>
    </lineage>
</organism>
<evidence type="ECO:0000313" key="3">
    <source>
        <dbReference type="Proteomes" id="UP000663828"/>
    </source>
</evidence>
<evidence type="ECO:0000256" key="1">
    <source>
        <dbReference type="SAM" id="MobiDB-lite"/>
    </source>
</evidence>
<proteinExistence type="predicted"/>
<reference evidence="2" key="1">
    <citation type="submission" date="2021-02" db="EMBL/GenBank/DDBJ databases">
        <authorList>
            <person name="Nowell W R."/>
        </authorList>
    </citation>
    <scope>NUCLEOTIDE SEQUENCE</scope>
</reference>
<dbReference type="EMBL" id="CAJNOR010020993">
    <property type="protein sequence ID" value="CAF1690967.1"/>
    <property type="molecule type" value="Genomic_DNA"/>
</dbReference>
<accession>A0A816HP67</accession>
<feature type="non-terminal residue" evidence="2">
    <location>
        <position position="1"/>
    </location>
</feature>
<comment type="caution">
    <text evidence="2">The sequence shown here is derived from an EMBL/GenBank/DDBJ whole genome shotgun (WGS) entry which is preliminary data.</text>
</comment>
<feature type="compositionally biased region" description="Acidic residues" evidence="1">
    <location>
        <begin position="22"/>
        <end position="40"/>
    </location>
</feature>
<sequence>VTGDSAQDVYSDMDVNGPDEQKNDEENESGDDNEDSDDEFDGRSNARRLIMDDEDEED</sequence>
<keyword evidence="3" id="KW-1185">Reference proteome</keyword>
<dbReference type="AlphaFoldDB" id="A0A816HP67"/>
<dbReference type="Proteomes" id="UP000663828">
    <property type="component" value="Unassembled WGS sequence"/>
</dbReference>
<gene>
    <name evidence="2" type="ORF">XAT740_LOCUS63977</name>
</gene>
<feature type="region of interest" description="Disordered" evidence="1">
    <location>
        <begin position="1"/>
        <end position="58"/>
    </location>
</feature>
<name>A0A816HP67_ADIRI</name>
<protein>
    <submittedName>
        <fullName evidence="2">Uncharacterized protein</fullName>
    </submittedName>
</protein>